<proteinExistence type="predicted"/>
<evidence type="ECO:0000256" key="3">
    <source>
        <dbReference type="SAM" id="Phobius"/>
    </source>
</evidence>
<keyword evidence="3" id="KW-1133">Transmembrane helix</keyword>
<protein>
    <submittedName>
        <fullName evidence="5">M23 family metallopeptidase</fullName>
    </submittedName>
</protein>
<keyword evidence="3" id="KW-0472">Membrane</keyword>
<dbReference type="PANTHER" id="PTHR21666">
    <property type="entry name" value="PEPTIDASE-RELATED"/>
    <property type="match status" value="1"/>
</dbReference>
<dbReference type="GO" id="GO:0004222">
    <property type="term" value="F:metalloendopeptidase activity"/>
    <property type="evidence" value="ECO:0007669"/>
    <property type="project" value="TreeGrafter"/>
</dbReference>
<organism evidence="5 6">
    <name type="scientific">Lacisediminihabitans profunda</name>
    <dbReference type="NCBI Taxonomy" id="2594790"/>
    <lineage>
        <taxon>Bacteria</taxon>
        <taxon>Bacillati</taxon>
        <taxon>Actinomycetota</taxon>
        <taxon>Actinomycetes</taxon>
        <taxon>Micrococcales</taxon>
        <taxon>Microbacteriaceae</taxon>
        <taxon>Lacisediminihabitans</taxon>
    </lineage>
</organism>
<dbReference type="AlphaFoldDB" id="A0A5C8UQ34"/>
<name>A0A5C8UQ34_9MICO</name>
<sequence>MGPRRPGSRPCREAIHLRSKSCVCPSVRPLPACRSDPEEPRLPKHSSRASVRAPHPITEPIAARVRPYVTEPVAPATPSLPALNGRSVRNLRHVRTVRLLRRNVAVVAAGFAALLVGAVAVPAYAQATAPPAYVAPVLQQFAASESLPSPVVERTDSYSVTVPPPLQWPVGAGTPISDGFGPRVSPCAGCSSLHEGVDFDPGYGATVHAIAAGVVVETNNPGYAALGVHVAIEHVIDGQTIVSAYGHMQTGSMHLKVGDIVHVGEPIGLVGSTGASTGAHLHFEIRQGGTTPVDPIAWMRAHLG</sequence>
<feature type="transmembrane region" description="Helical" evidence="3">
    <location>
        <begin position="104"/>
        <end position="125"/>
    </location>
</feature>
<reference evidence="5 6" key="1">
    <citation type="submission" date="2019-08" db="EMBL/GenBank/DDBJ databases">
        <title>Bacterial whole genome sequence for Glaciihabitans sp. CHu50b-6-2.</title>
        <authorList>
            <person name="Jin L."/>
        </authorList>
    </citation>
    <scope>NUCLEOTIDE SEQUENCE [LARGE SCALE GENOMIC DNA]</scope>
    <source>
        <strain evidence="5 6">CHu50b-6-2</strain>
    </source>
</reference>
<dbReference type="Proteomes" id="UP000321379">
    <property type="component" value="Unassembled WGS sequence"/>
</dbReference>
<gene>
    <name evidence="5" type="ORF">FVP33_10965</name>
</gene>
<accession>A0A5C8UQ34</accession>
<dbReference type="Pfam" id="PF01551">
    <property type="entry name" value="Peptidase_M23"/>
    <property type="match status" value="1"/>
</dbReference>
<dbReference type="InterPro" id="IPR016047">
    <property type="entry name" value="M23ase_b-sheet_dom"/>
</dbReference>
<keyword evidence="6" id="KW-1185">Reference proteome</keyword>
<evidence type="ECO:0000313" key="5">
    <source>
        <dbReference type="EMBL" id="TXN29670.1"/>
    </source>
</evidence>
<comment type="caution">
    <text evidence="5">The sequence shown here is derived from an EMBL/GenBank/DDBJ whole genome shotgun (WGS) entry which is preliminary data.</text>
</comment>
<dbReference type="Gene3D" id="2.70.70.10">
    <property type="entry name" value="Glucose Permease (Domain IIA)"/>
    <property type="match status" value="1"/>
</dbReference>
<evidence type="ECO:0000256" key="1">
    <source>
        <dbReference type="ARBA" id="ARBA00022729"/>
    </source>
</evidence>
<dbReference type="CDD" id="cd12797">
    <property type="entry name" value="M23_peptidase"/>
    <property type="match status" value="1"/>
</dbReference>
<evidence type="ECO:0000259" key="4">
    <source>
        <dbReference type="Pfam" id="PF01551"/>
    </source>
</evidence>
<feature type="domain" description="M23ase beta-sheet core" evidence="4">
    <location>
        <begin position="193"/>
        <end position="295"/>
    </location>
</feature>
<keyword evidence="1" id="KW-0732">Signal</keyword>
<dbReference type="SUPFAM" id="SSF51261">
    <property type="entry name" value="Duplicated hybrid motif"/>
    <property type="match status" value="1"/>
</dbReference>
<evidence type="ECO:0000256" key="2">
    <source>
        <dbReference type="SAM" id="MobiDB-lite"/>
    </source>
</evidence>
<dbReference type="EMBL" id="VRMG01000008">
    <property type="protein sequence ID" value="TXN29670.1"/>
    <property type="molecule type" value="Genomic_DNA"/>
</dbReference>
<dbReference type="PANTHER" id="PTHR21666:SF289">
    <property type="entry name" value="L-ALA--D-GLU ENDOPEPTIDASE"/>
    <property type="match status" value="1"/>
</dbReference>
<dbReference type="InterPro" id="IPR050570">
    <property type="entry name" value="Cell_wall_metabolism_enzyme"/>
</dbReference>
<feature type="region of interest" description="Disordered" evidence="2">
    <location>
        <begin position="33"/>
        <end position="52"/>
    </location>
</feature>
<keyword evidence="3" id="KW-0812">Transmembrane</keyword>
<evidence type="ECO:0000313" key="6">
    <source>
        <dbReference type="Proteomes" id="UP000321379"/>
    </source>
</evidence>
<dbReference type="InterPro" id="IPR011055">
    <property type="entry name" value="Dup_hybrid_motif"/>
</dbReference>